<sequence length="365" mass="38982">MLRAASSRLRTQTTCMPWSRKAIRTPLPRSISSSISSIFMVSIKPPQAEERVKKRSSCNLNKRLIFPSWQGQILSAVNRATPDSVLHLTENSMHASTTLLTSLALACGLSLNPLAAAAAEPAAENVFTIGGGVAAVSSYSGADKLSASPLIILDYAMANGLFFSTSRGIGYGGEAGPFSYSAALGYRGNREDHKRNGANGWGGSDYLKGMGEVKGNASALLSVGYSPLPGLSLSVSSDIPLSNRENGANVHFEATGQVYGRSDAKGMQKDSVTIGGQLAWGERKYVQTMYGVTATQAANTSFKQYTPKAGFYEAQATVNWEHRFDARWGINTLIGVESRLGDAAKSPIVQRKTSPIGAVYVTYRY</sequence>
<evidence type="ECO:0000256" key="5">
    <source>
        <dbReference type="ARBA" id="ARBA00023237"/>
    </source>
</evidence>
<keyword evidence="3" id="KW-0732">Signal</keyword>
<reference evidence="6 7" key="1">
    <citation type="submission" date="2019-06" db="EMBL/GenBank/DDBJ databases">
        <title>Genome sequence of Janthinobacterium lividum UCD_MED1.</title>
        <authorList>
            <person name="De Leon M.E."/>
            <person name="Jospin G."/>
        </authorList>
    </citation>
    <scope>NUCLEOTIDE SEQUENCE [LARGE SCALE GENOMIC DNA]</scope>
    <source>
        <strain evidence="6 7">UCD_MED1</strain>
    </source>
</reference>
<comment type="similarity">
    <text evidence="2">Belongs to the MipA/OmpV family.</text>
</comment>
<evidence type="ECO:0000256" key="3">
    <source>
        <dbReference type="ARBA" id="ARBA00022729"/>
    </source>
</evidence>
<evidence type="ECO:0000313" key="7">
    <source>
        <dbReference type="Proteomes" id="UP000305681"/>
    </source>
</evidence>
<organism evidence="6 7">
    <name type="scientific">Janthinobacterium lividum</name>
    <dbReference type="NCBI Taxonomy" id="29581"/>
    <lineage>
        <taxon>Bacteria</taxon>
        <taxon>Pseudomonadati</taxon>
        <taxon>Pseudomonadota</taxon>
        <taxon>Betaproteobacteria</taxon>
        <taxon>Burkholderiales</taxon>
        <taxon>Oxalobacteraceae</taxon>
        <taxon>Janthinobacterium</taxon>
    </lineage>
</organism>
<dbReference type="Proteomes" id="UP000305681">
    <property type="component" value="Unassembled WGS sequence"/>
</dbReference>
<evidence type="ECO:0000256" key="2">
    <source>
        <dbReference type="ARBA" id="ARBA00005722"/>
    </source>
</evidence>
<proteinExistence type="inferred from homology"/>
<gene>
    <name evidence="6" type="ORF">FHI69_15170</name>
</gene>
<evidence type="ECO:0000256" key="4">
    <source>
        <dbReference type="ARBA" id="ARBA00023136"/>
    </source>
</evidence>
<dbReference type="PANTHER" id="PTHR38776">
    <property type="entry name" value="MLTA-INTERACTING PROTEIN-RELATED"/>
    <property type="match status" value="1"/>
</dbReference>
<evidence type="ECO:0000256" key="1">
    <source>
        <dbReference type="ARBA" id="ARBA00004442"/>
    </source>
</evidence>
<evidence type="ECO:0000313" key="6">
    <source>
        <dbReference type="EMBL" id="TNC76277.1"/>
    </source>
</evidence>
<accession>A0A5C4NUA1</accession>
<comment type="caution">
    <text evidence="6">The sequence shown here is derived from an EMBL/GenBank/DDBJ whole genome shotgun (WGS) entry which is preliminary data.</text>
</comment>
<dbReference type="PANTHER" id="PTHR38776:SF1">
    <property type="entry name" value="MLTA-INTERACTING PROTEIN-RELATED"/>
    <property type="match status" value="1"/>
</dbReference>
<keyword evidence="4" id="KW-0472">Membrane</keyword>
<keyword evidence="5" id="KW-0998">Cell outer membrane</keyword>
<dbReference type="Pfam" id="PF06629">
    <property type="entry name" value="MipA"/>
    <property type="match status" value="1"/>
</dbReference>
<comment type="subcellular location">
    <subcellularLocation>
        <location evidence="1">Cell outer membrane</location>
    </subcellularLocation>
</comment>
<protein>
    <submittedName>
        <fullName evidence="6">MipA/OmpV family protein</fullName>
    </submittedName>
</protein>
<dbReference type="InterPro" id="IPR010583">
    <property type="entry name" value="MipA"/>
</dbReference>
<dbReference type="GO" id="GO:0009279">
    <property type="term" value="C:cell outer membrane"/>
    <property type="evidence" value="ECO:0007669"/>
    <property type="project" value="UniProtKB-SubCell"/>
</dbReference>
<name>A0A5C4NUA1_9BURK</name>
<dbReference type="EMBL" id="VDGE01000005">
    <property type="protein sequence ID" value="TNC76277.1"/>
    <property type="molecule type" value="Genomic_DNA"/>
</dbReference>
<dbReference type="AlphaFoldDB" id="A0A5C4NUA1"/>